<organism evidence="5 6">
    <name type="scientific">Coccomyxa viridis</name>
    <dbReference type="NCBI Taxonomy" id="1274662"/>
    <lineage>
        <taxon>Eukaryota</taxon>
        <taxon>Viridiplantae</taxon>
        <taxon>Chlorophyta</taxon>
        <taxon>core chlorophytes</taxon>
        <taxon>Trebouxiophyceae</taxon>
        <taxon>Trebouxiophyceae incertae sedis</taxon>
        <taxon>Coccomyxaceae</taxon>
        <taxon>Coccomyxa</taxon>
    </lineage>
</organism>
<comment type="similarity">
    <text evidence="2">Belongs to the PAF1 family.</text>
</comment>
<evidence type="ECO:0000313" key="6">
    <source>
        <dbReference type="Proteomes" id="UP001497392"/>
    </source>
</evidence>
<evidence type="ECO:0000313" key="5">
    <source>
        <dbReference type="EMBL" id="CAL5218705.1"/>
    </source>
</evidence>
<dbReference type="EMBL" id="CAXHTA020000001">
    <property type="protein sequence ID" value="CAL5218705.1"/>
    <property type="molecule type" value="Genomic_DNA"/>
</dbReference>
<reference evidence="5 6" key="1">
    <citation type="submission" date="2024-06" db="EMBL/GenBank/DDBJ databases">
        <authorList>
            <person name="Kraege A."/>
            <person name="Thomma B."/>
        </authorList>
    </citation>
    <scope>NUCLEOTIDE SEQUENCE [LARGE SCALE GENOMIC DNA]</scope>
</reference>
<evidence type="ECO:0000256" key="3">
    <source>
        <dbReference type="ARBA" id="ARBA00023242"/>
    </source>
</evidence>
<dbReference type="Proteomes" id="UP001497392">
    <property type="component" value="Unassembled WGS sequence"/>
</dbReference>
<protein>
    <submittedName>
        <fullName evidence="5">G416 protein</fullName>
    </submittedName>
</protein>
<feature type="region of interest" description="Disordered" evidence="4">
    <location>
        <begin position="336"/>
        <end position="379"/>
    </location>
</feature>
<keyword evidence="3" id="KW-0539">Nucleus</keyword>
<comment type="subcellular location">
    <subcellularLocation>
        <location evidence="1">Nucleus</location>
    </subcellularLocation>
</comment>
<feature type="region of interest" description="Disordered" evidence="4">
    <location>
        <begin position="271"/>
        <end position="292"/>
    </location>
</feature>
<proteinExistence type="inferred from homology"/>
<keyword evidence="6" id="KW-1185">Reference proteome</keyword>
<dbReference type="PANTHER" id="PTHR23188:SF12">
    <property type="entry name" value="RNA POLYMERASE II-ASSOCIATED FACTOR 1 HOMOLOG"/>
    <property type="match status" value="1"/>
</dbReference>
<feature type="compositionally biased region" description="Basic and acidic residues" evidence="4">
    <location>
        <begin position="352"/>
        <end position="379"/>
    </location>
</feature>
<gene>
    <name evidence="5" type="primary">g416</name>
    <name evidence="5" type="ORF">VP750_LOCUS364</name>
</gene>
<accession>A0ABP1FFM6</accession>
<dbReference type="Pfam" id="PF03985">
    <property type="entry name" value="Paf1"/>
    <property type="match status" value="1"/>
</dbReference>
<dbReference type="InterPro" id="IPR007133">
    <property type="entry name" value="RNA_pol_II-assoc_Paf1"/>
</dbReference>
<evidence type="ECO:0000256" key="1">
    <source>
        <dbReference type="ARBA" id="ARBA00004123"/>
    </source>
</evidence>
<evidence type="ECO:0000256" key="4">
    <source>
        <dbReference type="SAM" id="MobiDB-lite"/>
    </source>
</evidence>
<dbReference type="PANTHER" id="PTHR23188">
    <property type="entry name" value="RNA POLYMERASE II-ASSOCIATED FACTOR 1 HOMOLOG"/>
    <property type="match status" value="1"/>
</dbReference>
<name>A0ABP1FFM6_9CHLO</name>
<evidence type="ECO:0000256" key="2">
    <source>
        <dbReference type="ARBA" id="ARBA00007560"/>
    </source>
</evidence>
<sequence length="379" mass="42634">MSSKHKHSGKRHAAQKVEDRLRRDTPFLCSLKFRNGLPEVPCDPKMLISPLDTEGIAKFQLTTLEQQMRQDLPLDGASGIQISMLDIESYAVPENPPPMHPDDKALLMGFNSAAEERKGPTAARERLRGEQSELNWLMRTSYIAHDAPGKAKQRDAAALSNGAADEAGSRQELLKDIEAGFAAAERPPTHSRDPSLTPVEILPVLPAMEHWDDQFAHVKLDGDPTEDIFMLAGLSENKKQRAAEHALLKSYNLNREAGVIKLLALLLPRDGKVPEDPEDLPSSSTGLESSEREDVYDMVREYDYRIVPHQEHEQSFWFAFSKDAVTYGKMQNRIQAQRNSKVKAMPGYQRPSEVRLKRKPETAEQREGKLKRQVTEVQA</sequence>
<comment type="caution">
    <text evidence="5">The sequence shown here is derived from an EMBL/GenBank/DDBJ whole genome shotgun (WGS) entry which is preliminary data.</text>
</comment>